<evidence type="ECO:0000259" key="1">
    <source>
        <dbReference type="PROSITE" id="PS50004"/>
    </source>
</evidence>
<dbReference type="STRING" id="51511.ENSCSAVP00000010145"/>
<dbReference type="HOGENOM" id="CLU_1997620_0_0_1"/>
<feature type="domain" description="C2" evidence="1">
    <location>
        <begin position="1"/>
        <end position="114"/>
    </location>
</feature>
<dbReference type="SUPFAM" id="SSF49562">
    <property type="entry name" value="C2 domain (Calcium/lipid-binding domain, CaLB)"/>
    <property type="match status" value="1"/>
</dbReference>
<dbReference type="Pfam" id="PF00168">
    <property type="entry name" value="C2"/>
    <property type="match status" value="1"/>
</dbReference>
<dbReference type="Gene3D" id="2.60.40.150">
    <property type="entry name" value="C2 domain"/>
    <property type="match status" value="1"/>
</dbReference>
<name>H2YXT4_CIOSA</name>
<dbReference type="InterPro" id="IPR035892">
    <property type="entry name" value="C2_domain_sf"/>
</dbReference>
<reference evidence="3" key="1">
    <citation type="submission" date="2003-08" db="EMBL/GenBank/DDBJ databases">
        <authorList>
            <person name="Birren B."/>
            <person name="Nusbaum C."/>
            <person name="Abebe A."/>
            <person name="Abouelleil A."/>
            <person name="Adekoya E."/>
            <person name="Ait-zahra M."/>
            <person name="Allen N."/>
            <person name="Allen T."/>
            <person name="An P."/>
            <person name="Anderson M."/>
            <person name="Anderson S."/>
            <person name="Arachchi H."/>
            <person name="Armbruster J."/>
            <person name="Bachantsang P."/>
            <person name="Baldwin J."/>
            <person name="Barry A."/>
            <person name="Bayul T."/>
            <person name="Blitshsteyn B."/>
            <person name="Bloom T."/>
            <person name="Blye J."/>
            <person name="Boguslavskiy L."/>
            <person name="Borowsky M."/>
            <person name="Boukhgalter B."/>
            <person name="Brunache A."/>
            <person name="Butler J."/>
            <person name="Calixte N."/>
            <person name="Calvo S."/>
            <person name="Camarata J."/>
            <person name="Campo K."/>
            <person name="Chang J."/>
            <person name="Cheshatsang Y."/>
            <person name="Citroen M."/>
            <person name="Collymore A."/>
            <person name="Considine T."/>
            <person name="Cook A."/>
            <person name="Cooke P."/>
            <person name="Corum B."/>
            <person name="Cuomo C."/>
            <person name="David R."/>
            <person name="Dawoe T."/>
            <person name="Degray S."/>
            <person name="Dodge S."/>
            <person name="Dooley K."/>
            <person name="Dorje P."/>
            <person name="Dorjee K."/>
            <person name="Dorris L."/>
            <person name="Duffey N."/>
            <person name="Dupes A."/>
            <person name="Elkins T."/>
            <person name="Engels R."/>
            <person name="Erickson J."/>
            <person name="Farina A."/>
            <person name="Faro S."/>
            <person name="Ferreira P."/>
            <person name="Fischer H."/>
            <person name="Fitzgerald M."/>
            <person name="Foley K."/>
            <person name="Gage D."/>
            <person name="Galagan J."/>
            <person name="Gearin G."/>
            <person name="Gnerre S."/>
            <person name="Gnirke A."/>
            <person name="Goyette A."/>
            <person name="Graham J."/>
            <person name="Grandbois E."/>
            <person name="Gyaltsen K."/>
            <person name="Hafez N."/>
            <person name="Hagopian D."/>
            <person name="Hagos B."/>
            <person name="Hall J."/>
            <person name="Hatcher B."/>
            <person name="Heller A."/>
            <person name="Higgins H."/>
            <person name="Honan T."/>
            <person name="Horn A."/>
            <person name="Houde N."/>
            <person name="Hughes L."/>
            <person name="Hulme W."/>
            <person name="Husby E."/>
            <person name="Iliev I."/>
            <person name="Jaffe D."/>
            <person name="Jones C."/>
            <person name="Kamal M."/>
            <person name="Kamat A."/>
            <person name="Kamvysselis M."/>
            <person name="Karlsson E."/>
            <person name="Kells C."/>
            <person name="Kieu A."/>
            <person name="Kisner P."/>
            <person name="Kodira C."/>
            <person name="Kulbokas E."/>
            <person name="Labutti K."/>
            <person name="Lama D."/>
            <person name="Landers T."/>
            <person name="Leger J."/>
            <person name="Levine S."/>
            <person name="Lewis D."/>
            <person name="Lewis T."/>
            <person name="Lindblad-toh K."/>
            <person name="Liu X."/>
            <person name="Lokyitsang T."/>
            <person name="Lokyitsang Y."/>
            <person name="Lucien O."/>
            <person name="Lui A."/>
            <person name="Ma L.J."/>
            <person name="Mabbitt R."/>
            <person name="Macdonald J."/>
            <person name="Maclean C."/>
            <person name="Major J."/>
            <person name="Manning J."/>
            <person name="Marabella R."/>
            <person name="Maru K."/>
            <person name="Matthews C."/>
            <person name="Mauceli E."/>
            <person name="Mccarthy M."/>
            <person name="Mcdonough S."/>
            <person name="Mcghee T."/>
            <person name="Meldrim J."/>
            <person name="Meneus L."/>
            <person name="Mesirov J."/>
            <person name="Mihalev A."/>
            <person name="Mihova T."/>
            <person name="Mikkelsen T."/>
            <person name="Mlenga V."/>
            <person name="Moru K."/>
            <person name="Mozes J."/>
            <person name="Mulrain L."/>
            <person name="Munson G."/>
            <person name="Naylor J."/>
            <person name="Newes C."/>
            <person name="Nguyen C."/>
            <person name="Nguyen N."/>
            <person name="Nguyen T."/>
            <person name="Nicol R."/>
            <person name="Nielsen C."/>
            <person name="Nizzari M."/>
            <person name="Norbu C."/>
            <person name="Norbu N."/>
            <person name="O'donnell P."/>
            <person name="Okoawo O."/>
            <person name="O'leary S."/>
            <person name="Omotosho B."/>
            <person name="O'neill K."/>
            <person name="Osman S."/>
            <person name="Parker S."/>
            <person name="Perrin D."/>
            <person name="Phunkhang P."/>
            <person name="Piqani B."/>
            <person name="Purcell S."/>
            <person name="Rachupka T."/>
            <person name="Ramasamy U."/>
            <person name="Rameau R."/>
            <person name="Ray V."/>
            <person name="Raymond C."/>
            <person name="Retta R."/>
            <person name="Richardson S."/>
            <person name="Rise C."/>
            <person name="Rodriguez J."/>
            <person name="Rogers J."/>
            <person name="Rogov P."/>
            <person name="Rutman M."/>
            <person name="Schupbach R."/>
            <person name="Seaman C."/>
            <person name="Settipalli S."/>
            <person name="Sharpe T."/>
            <person name="Sheridan J."/>
            <person name="Sherpa N."/>
            <person name="Shi J."/>
            <person name="Smirnov S."/>
            <person name="Smith C."/>
            <person name="Sougnez C."/>
            <person name="Spencer B."/>
            <person name="Stalker J."/>
            <person name="Stange-thomann N."/>
            <person name="Stavropoulos S."/>
            <person name="Stetson K."/>
            <person name="Stone C."/>
            <person name="Stone S."/>
            <person name="Stubbs M."/>
            <person name="Talamas J."/>
            <person name="Tchuinga P."/>
            <person name="Tenzing P."/>
            <person name="Tesfaye S."/>
            <person name="Theodore J."/>
            <person name="Thoulutsang Y."/>
            <person name="Topham K."/>
            <person name="Towey S."/>
            <person name="Tsamla T."/>
            <person name="Tsomo N."/>
            <person name="Vallee D."/>
            <person name="Vassiliev H."/>
            <person name="Venkataraman V."/>
            <person name="Vinson J."/>
            <person name="Vo A."/>
            <person name="Wade C."/>
            <person name="Wang S."/>
            <person name="Wangchuk T."/>
            <person name="Wangdi T."/>
            <person name="Whittaker C."/>
            <person name="Wilkinson J."/>
            <person name="Wu Y."/>
            <person name="Wyman D."/>
            <person name="Yadav S."/>
            <person name="Yang S."/>
            <person name="Yang X."/>
            <person name="Yeager S."/>
            <person name="Yee E."/>
            <person name="Young G."/>
            <person name="Zainoun J."/>
            <person name="Zembeck L."/>
            <person name="Zimmer A."/>
            <person name="Zody M."/>
            <person name="Lander E."/>
        </authorList>
    </citation>
    <scope>NUCLEOTIDE SEQUENCE [LARGE SCALE GENOMIC DNA]</scope>
</reference>
<reference evidence="2" key="3">
    <citation type="submission" date="2025-09" db="UniProtKB">
        <authorList>
            <consortium name="Ensembl"/>
        </authorList>
    </citation>
    <scope>IDENTIFICATION</scope>
</reference>
<evidence type="ECO:0000313" key="3">
    <source>
        <dbReference type="Proteomes" id="UP000007875"/>
    </source>
</evidence>
<protein>
    <recommendedName>
        <fullName evidence="1">C2 domain-containing protein</fullName>
    </recommendedName>
</protein>
<dbReference type="eggNOG" id="KOG0940">
    <property type="taxonomic scope" value="Eukaryota"/>
</dbReference>
<dbReference type="InterPro" id="IPR052455">
    <property type="entry name" value="Tricalbin_domain"/>
</dbReference>
<keyword evidence="3" id="KW-1185">Reference proteome</keyword>
<dbReference type="SMART" id="SM00239">
    <property type="entry name" value="C2"/>
    <property type="match status" value="1"/>
</dbReference>
<dbReference type="PANTHER" id="PTHR46980">
    <property type="entry name" value="TRICALBIN-1-RELATED"/>
    <property type="match status" value="1"/>
</dbReference>
<evidence type="ECO:0000313" key="2">
    <source>
        <dbReference type="Ensembl" id="ENSCSAVP00000010145.1"/>
    </source>
</evidence>
<dbReference type="AlphaFoldDB" id="H2YXT4"/>
<dbReference type="PROSITE" id="PS50004">
    <property type="entry name" value="C2"/>
    <property type="match status" value="1"/>
</dbReference>
<dbReference type="InParanoid" id="H2YXT4"/>
<dbReference type="Proteomes" id="UP000007875">
    <property type="component" value="Unassembled WGS sequence"/>
</dbReference>
<reference evidence="2" key="2">
    <citation type="submission" date="2025-08" db="UniProtKB">
        <authorList>
            <consortium name="Ensembl"/>
        </authorList>
    </citation>
    <scope>IDENTIFICATION</scope>
</reference>
<proteinExistence type="predicted"/>
<dbReference type="Ensembl" id="ENSCSAVT00000010269.1">
    <property type="protein sequence ID" value="ENSCSAVP00000010145.1"/>
    <property type="gene ID" value="ENSCSAVG00000005983.1"/>
</dbReference>
<sequence>MEESSRSTFLSQLNITVLRGVFKPISGNWIFGSPRIPDSYVAVSIDGQPPKKTGIANKTSNPIWDEIFTLLVTVESIVEFKVYNYSQVRTDTLIGSAKCDIKKLLKQKHGKLEKVDLALSRMTPQ</sequence>
<dbReference type="CDD" id="cd04021">
    <property type="entry name" value="C2_E3_ubiquitin_ligase"/>
    <property type="match status" value="1"/>
</dbReference>
<organism evidence="2 3">
    <name type="scientific">Ciona savignyi</name>
    <name type="common">Pacific transparent sea squirt</name>
    <dbReference type="NCBI Taxonomy" id="51511"/>
    <lineage>
        <taxon>Eukaryota</taxon>
        <taxon>Metazoa</taxon>
        <taxon>Chordata</taxon>
        <taxon>Tunicata</taxon>
        <taxon>Ascidiacea</taxon>
        <taxon>Phlebobranchia</taxon>
        <taxon>Cionidae</taxon>
        <taxon>Ciona</taxon>
    </lineage>
</organism>
<accession>H2YXT4</accession>
<dbReference type="InterPro" id="IPR000008">
    <property type="entry name" value="C2_dom"/>
</dbReference>
<dbReference type="PANTHER" id="PTHR46980:SF2">
    <property type="entry name" value="TRICALBIN-1-RELATED"/>
    <property type="match status" value="1"/>
</dbReference>